<evidence type="ECO:0000259" key="1">
    <source>
        <dbReference type="Pfam" id="PF01385"/>
    </source>
</evidence>
<evidence type="ECO:0000313" key="3">
    <source>
        <dbReference type="Proteomes" id="UP000008037"/>
    </source>
</evidence>
<dbReference type="InParanoid" id="K0ICW3"/>
<keyword evidence="3" id="KW-1185">Reference proteome</keyword>
<gene>
    <name evidence="2" type="ordered locus">Ngar_c05620</name>
</gene>
<dbReference type="Proteomes" id="UP000008037">
    <property type="component" value="Chromosome"/>
</dbReference>
<feature type="domain" description="Probable transposase IS891/IS1136/IS1341" evidence="1">
    <location>
        <begin position="12"/>
        <end position="100"/>
    </location>
</feature>
<dbReference type="GeneID" id="68748916"/>
<sequence>MRNPERHSTIRYEKPVGIDVGITNYAYDSNGNHIDNPLFMSKELKPLRRAQRKVPRRQKGSKNYKKAVSWLQRLHMRIANKRKNFLHNLSTWYCRNYDLIFIYRKIKAAEYEQEPLSGKTHYGFKLGHFQANARVQS</sequence>
<dbReference type="InterPro" id="IPR001959">
    <property type="entry name" value="Transposase"/>
</dbReference>
<proteinExistence type="predicted"/>
<dbReference type="AlphaFoldDB" id="K0ICW3"/>
<name>K0ICW3_NITGG</name>
<dbReference type="BioCyc" id="CNIT1237085:G1324-560-MONOMER"/>
<organism evidence="2 3">
    <name type="scientific">Nitrososphaera gargensis (strain Ga9.2)</name>
    <dbReference type="NCBI Taxonomy" id="1237085"/>
    <lineage>
        <taxon>Archaea</taxon>
        <taxon>Nitrososphaerota</taxon>
        <taxon>Nitrososphaeria</taxon>
        <taxon>Nitrososphaerales</taxon>
        <taxon>Nitrososphaeraceae</taxon>
        <taxon>Nitrososphaera</taxon>
    </lineage>
</organism>
<accession>K0ICW3</accession>
<dbReference type="RefSeq" id="WP_015018051.1">
    <property type="nucleotide sequence ID" value="NC_018719.1"/>
</dbReference>
<dbReference type="KEGG" id="nga:Ngar_c05620"/>
<dbReference type="STRING" id="1237085.Ngar_c05620"/>
<dbReference type="HOGENOM" id="CLU_1860762_0_0_2"/>
<dbReference type="EMBL" id="CP002408">
    <property type="protein sequence ID" value="AFU57505.1"/>
    <property type="molecule type" value="Genomic_DNA"/>
</dbReference>
<reference evidence="2 3" key="1">
    <citation type="journal article" date="2012" name="Environ. Microbiol.">
        <title>The genome of the ammonia-oxidizing Candidatus Nitrososphaera gargensis: insights into metabolic versatility and environmental adaptations.</title>
        <authorList>
            <person name="Spang A."/>
            <person name="Poehlein A."/>
            <person name="Offre P."/>
            <person name="Zumbragel S."/>
            <person name="Haider S."/>
            <person name="Rychlik N."/>
            <person name="Nowka B."/>
            <person name="Schmeisser C."/>
            <person name="Lebedeva E.V."/>
            <person name="Rattei T."/>
            <person name="Bohm C."/>
            <person name="Schmid M."/>
            <person name="Galushko A."/>
            <person name="Hatzenpichler R."/>
            <person name="Weinmaier T."/>
            <person name="Daniel R."/>
            <person name="Schleper C."/>
            <person name="Spieck E."/>
            <person name="Streit W."/>
            <person name="Wagner M."/>
        </authorList>
    </citation>
    <scope>NUCLEOTIDE SEQUENCE [LARGE SCALE GENOMIC DNA]</scope>
    <source>
        <strain evidence="3">Ga9.2</strain>
    </source>
</reference>
<protein>
    <submittedName>
        <fullName evidence="2">Putative transposase, IS605 OrfB family</fullName>
    </submittedName>
</protein>
<evidence type="ECO:0000313" key="2">
    <source>
        <dbReference type="EMBL" id="AFU57505.1"/>
    </source>
</evidence>
<dbReference type="Pfam" id="PF01385">
    <property type="entry name" value="OrfB_IS605"/>
    <property type="match status" value="1"/>
</dbReference>